<keyword evidence="7" id="KW-0472">Membrane</keyword>
<comment type="pathway">
    <text evidence="1 6">Cell wall biogenesis; peptidoglycan biosynthesis.</text>
</comment>
<evidence type="ECO:0000256" key="4">
    <source>
        <dbReference type="ARBA" id="ARBA00022984"/>
    </source>
</evidence>
<evidence type="ECO:0000256" key="6">
    <source>
        <dbReference type="PROSITE-ProRule" id="PRU01373"/>
    </source>
</evidence>
<sequence>MKKKTIRNILFFLVVPLALIGMIYFFVALYYTNHFYNGTWINGVNFSNKTVDEAKESLKEYKSTYILRIVEPDGDQEVILGKDIDYAEAFDAVDEIKASQGIWGWILAFADVNFYTVDSTSSYDEDKLEQQVSQLECISGKDVVQPQNAYVEFTEDGVTLVPEVSGTQMDESKLLAAVQSALDEGLTRIVLDDSYYIQPEVTTQSRQIREIMEPVETIEGTTITYDIGGSEEVLDSTTTKSWICQDEEGNVTVDSDKVLAYVQSLADKYNTVGNSREFTATGGTTVTVPGGNYGWAIDVQAESMALRDALLAGESQTKEPVYSSTAARHGGNEIGDTYIEISIDQQHMWFYKDGALYADTNIVTGMVNGGYDTPKGSYKVLNRYTNLLLEGEDKEGDKYASHVDLWIGFYRSDYGIHDASWRGESQSGYGGKIYINNGSHGCVNTPYPEMEKIFNAVELNTPVLIY</sequence>
<dbReference type="InterPro" id="IPR005490">
    <property type="entry name" value="LD_TPept_cat_dom"/>
</dbReference>
<evidence type="ECO:0000256" key="1">
    <source>
        <dbReference type="ARBA" id="ARBA00004752"/>
    </source>
</evidence>
<organism evidence="9 10">
    <name type="scientific">Catenibacillus scindens</name>
    <dbReference type="NCBI Taxonomy" id="673271"/>
    <lineage>
        <taxon>Bacteria</taxon>
        <taxon>Bacillati</taxon>
        <taxon>Bacillota</taxon>
        <taxon>Clostridia</taxon>
        <taxon>Lachnospirales</taxon>
        <taxon>Lachnospiraceae</taxon>
        <taxon>Catenibacillus</taxon>
    </lineage>
</organism>
<feature type="domain" description="L,D-TPase catalytic" evidence="8">
    <location>
        <begin position="337"/>
        <end position="466"/>
    </location>
</feature>
<dbReference type="AlphaFoldDB" id="A0A7W8HC17"/>
<name>A0A7W8HC17_9FIRM</name>
<keyword evidence="7" id="KW-0812">Transmembrane</keyword>
<keyword evidence="7" id="KW-1133">Transmembrane helix</keyword>
<reference evidence="9 10" key="1">
    <citation type="submission" date="2020-08" db="EMBL/GenBank/DDBJ databases">
        <title>Genomic Encyclopedia of Type Strains, Phase IV (KMG-IV): sequencing the most valuable type-strain genomes for metagenomic binning, comparative biology and taxonomic classification.</title>
        <authorList>
            <person name="Goeker M."/>
        </authorList>
    </citation>
    <scope>NUCLEOTIDE SEQUENCE [LARGE SCALE GENOMIC DNA]</scope>
    <source>
        <strain evidence="9 10">DSM 106146</strain>
    </source>
</reference>
<dbReference type="Proteomes" id="UP000543642">
    <property type="component" value="Unassembled WGS sequence"/>
</dbReference>
<dbReference type="CDD" id="cd16913">
    <property type="entry name" value="YkuD_like"/>
    <property type="match status" value="1"/>
</dbReference>
<dbReference type="InterPro" id="IPR050979">
    <property type="entry name" value="LD-transpeptidase"/>
</dbReference>
<dbReference type="GO" id="GO:0016740">
    <property type="term" value="F:transferase activity"/>
    <property type="evidence" value="ECO:0007669"/>
    <property type="project" value="UniProtKB-KW"/>
</dbReference>
<dbReference type="Gene3D" id="2.40.440.10">
    <property type="entry name" value="L,D-transpeptidase catalytic domain-like"/>
    <property type="match status" value="1"/>
</dbReference>
<dbReference type="InterPro" id="IPR022029">
    <property type="entry name" value="YoaR-like_PG-bd"/>
</dbReference>
<proteinExistence type="predicted"/>
<dbReference type="Pfam" id="PF12229">
    <property type="entry name" value="PG_binding_4"/>
    <property type="match status" value="2"/>
</dbReference>
<evidence type="ECO:0000313" key="10">
    <source>
        <dbReference type="Proteomes" id="UP000543642"/>
    </source>
</evidence>
<dbReference type="PANTHER" id="PTHR30582:SF33">
    <property type="entry name" value="EXPORTED PROTEIN"/>
    <property type="match status" value="1"/>
</dbReference>
<dbReference type="GO" id="GO:0018104">
    <property type="term" value="P:peptidoglycan-protein cross-linking"/>
    <property type="evidence" value="ECO:0007669"/>
    <property type="project" value="TreeGrafter"/>
</dbReference>
<evidence type="ECO:0000256" key="3">
    <source>
        <dbReference type="ARBA" id="ARBA00022960"/>
    </source>
</evidence>
<dbReference type="RefSeq" id="WP_183774043.1">
    <property type="nucleotide sequence ID" value="NZ_JACHFW010000007.1"/>
</dbReference>
<dbReference type="PROSITE" id="PS52029">
    <property type="entry name" value="LD_TPASE"/>
    <property type="match status" value="1"/>
</dbReference>
<dbReference type="GO" id="GO:0071555">
    <property type="term" value="P:cell wall organization"/>
    <property type="evidence" value="ECO:0007669"/>
    <property type="project" value="UniProtKB-UniRule"/>
</dbReference>
<feature type="active site" description="Proton donor/acceptor" evidence="6">
    <location>
        <position position="417"/>
    </location>
</feature>
<keyword evidence="10" id="KW-1185">Reference proteome</keyword>
<accession>A0A7W8HC17</accession>
<evidence type="ECO:0000313" key="9">
    <source>
        <dbReference type="EMBL" id="MBB5264927.1"/>
    </source>
</evidence>
<keyword evidence="3 6" id="KW-0133">Cell shape</keyword>
<evidence type="ECO:0000256" key="5">
    <source>
        <dbReference type="ARBA" id="ARBA00023316"/>
    </source>
</evidence>
<comment type="caution">
    <text evidence="9">The sequence shown here is derived from an EMBL/GenBank/DDBJ whole genome shotgun (WGS) entry which is preliminary data.</text>
</comment>
<feature type="transmembrane region" description="Helical" evidence="7">
    <location>
        <begin position="9"/>
        <end position="31"/>
    </location>
</feature>
<keyword evidence="4 6" id="KW-0573">Peptidoglycan synthesis</keyword>
<dbReference type="Gene3D" id="3.10.20.800">
    <property type="match status" value="1"/>
</dbReference>
<keyword evidence="5 6" id="KW-0961">Cell wall biogenesis/degradation</keyword>
<dbReference type="SUPFAM" id="SSF141523">
    <property type="entry name" value="L,D-transpeptidase catalytic domain-like"/>
    <property type="match status" value="1"/>
</dbReference>
<dbReference type="EMBL" id="JACHFW010000007">
    <property type="protein sequence ID" value="MBB5264927.1"/>
    <property type="molecule type" value="Genomic_DNA"/>
</dbReference>
<feature type="active site" description="Nucleophile" evidence="6">
    <location>
        <position position="442"/>
    </location>
</feature>
<dbReference type="GO" id="GO:0005576">
    <property type="term" value="C:extracellular region"/>
    <property type="evidence" value="ECO:0007669"/>
    <property type="project" value="TreeGrafter"/>
</dbReference>
<dbReference type="InterPro" id="IPR038054">
    <property type="entry name" value="LD_TPept-like_central_sf"/>
</dbReference>
<dbReference type="GO" id="GO:0008360">
    <property type="term" value="P:regulation of cell shape"/>
    <property type="evidence" value="ECO:0007669"/>
    <property type="project" value="UniProtKB-UniRule"/>
</dbReference>
<keyword evidence="2" id="KW-0808">Transferase</keyword>
<evidence type="ECO:0000256" key="2">
    <source>
        <dbReference type="ARBA" id="ARBA00022679"/>
    </source>
</evidence>
<dbReference type="UniPathway" id="UPA00219"/>
<dbReference type="PANTHER" id="PTHR30582">
    <property type="entry name" value="L,D-TRANSPEPTIDASE"/>
    <property type="match status" value="1"/>
</dbReference>
<dbReference type="SUPFAM" id="SSF143985">
    <property type="entry name" value="L,D-transpeptidase pre-catalytic domain-like"/>
    <property type="match status" value="1"/>
</dbReference>
<dbReference type="InterPro" id="IPR038063">
    <property type="entry name" value="Transpep_catalytic_dom"/>
</dbReference>
<evidence type="ECO:0000256" key="7">
    <source>
        <dbReference type="SAM" id="Phobius"/>
    </source>
</evidence>
<dbReference type="Pfam" id="PF03734">
    <property type="entry name" value="YkuD"/>
    <property type="match status" value="1"/>
</dbReference>
<gene>
    <name evidence="9" type="ORF">HNP82_002066</name>
</gene>
<protein>
    <recommendedName>
        <fullName evidence="8">L,D-TPase catalytic domain-containing protein</fullName>
    </recommendedName>
</protein>
<dbReference type="GO" id="GO:0071972">
    <property type="term" value="F:peptidoglycan L,D-transpeptidase activity"/>
    <property type="evidence" value="ECO:0007669"/>
    <property type="project" value="TreeGrafter"/>
</dbReference>
<evidence type="ECO:0000259" key="8">
    <source>
        <dbReference type="PROSITE" id="PS52029"/>
    </source>
</evidence>